<dbReference type="EMBL" id="AP010968">
    <property type="protein sequence ID" value="BAJ26072.1"/>
    <property type="molecule type" value="Genomic_DNA"/>
</dbReference>
<accession>E4N4E1</accession>
<evidence type="ECO:0000256" key="1">
    <source>
        <dbReference type="ARBA" id="ARBA00010552"/>
    </source>
</evidence>
<keyword evidence="3" id="KW-1185">Reference proteome</keyword>
<dbReference type="PANTHER" id="PTHR11803">
    <property type="entry name" value="2-IMINOBUTANOATE/2-IMINOPROPANOATE DEAMINASE RIDA"/>
    <property type="match status" value="1"/>
</dbReference>
<evidence type="ECO:0000313" key="3">
    <source>
        <dbReference type="Proteomes" id="UP000007076"/>
    </source>
</evidence>
<dbReference type="HOGENOM" id="CLU_100715_4_2_11"/>
<reference evidence="2 3" key="1">
    <citation type="journal article" date="2010" name="DNA Res.">
        <title>Genome sequence of Kitasatospora setae NBRC 14216T: an evolutionary snapshot of the family Streptomycetaceae.</title>
        <authorList>
            <person name="Ichikawa N."/>
            <person name="Oguchi A."/>
            <person name="Ikeda H."/>
            <person name="Ishikawa J."/>
            <person name="Kitani S."/>
            <person name="Watanabe Y."/>
            <person name="Nakamura S."/>
            <person name="Katano Y."/>
            <person name="Kishi E."/>
            <person name="Sasagawa M."/>
            <person name="Ankai A."/>
            <person name="Fukui S."/>
            <person name="Hashimoto Y."/>
            <person name="Kamata S."/>
            <person name="Otoguro M."/>
            <person name="Tanikawa S."/>
            <person name="Nihira T."/>
            <person name="Horinouchi S."/>
            <person name="Ohnishi Y."/>
            <person name="Hayakawa M."/>
            <person name="Kuzuyama T."/>
            <person name="Arisawa A."/>
            <person name="Nomoto F."/>
            <person name="Miura H."/>
            <person name="Takahashi Y."/>
            <person name="Fujita N."/>
        </authorList>
    </citation>
    <scope>NUCLEOTIDE SEQUENCE [LARGE SCALE GENOMIC DNA]</scope>
    <source>
        <strain evidence="3">ATCC 33774 / DSM 43861 / JCM 3304 / KCC A-0304 / NBRC 14216 / KM-6054</strain>
    </source>
</reference>
<dbReference type="eggNOG" id="COG0251">
    <property type="taxonomic scope" value="Bacteria"/>
</dbReference>
<dbReference type="InterPro" id="IPR035959">
    <property type="entry name" value="RutC-like_sf"/>
</dbReference>
<dbReference type="PANTHER" id="PTHR11803:SF58">
    <property type="entry name" value="PROTEIN HMF1-RELATED"/>
    <property type="match status" value="1"/>
</dbReference>
<dbReference type="PATRIC" id="fig|452652.3.peg.214"/>
<dbReference type="SUPFAM" id="SSF55298">
    <property type="entry name" value="YjgF-like"/>
    <property type="match status" value="1"/>
</dbReference>
<dbReference type="KEGG" id="ksk:KSE_02220"/>
<sequence>MSSHLTHITEPPGVAPGTGYTQVVTGAGRLVQVSGQVAFDERGELVGAGDPEAQARQVFENLRRCLAAGGADFSDVVKFTVFVTDIAFLPAVRKARDAYVDTARLPASSAVQVAALFRPDVLIEIEALAITAA</sequence>
<evidence type="ECO:0000313" key="2">
    <source>
        <dbReference type="EMBL" id="BAJ26072.1"/>
    </source>
</evidence>
<dbReference type="GO" id="GO:0005829">
    <property type="term" value="C:cytosol"/>
    <property type="evidence" value="ECO:0007669"/>
    <property type="project" value="TreeGrafter"/>
</dbReference>
<proteinExistence type="inferred from homology"/>
<protein>
    <submittedName>
        <fullName evidence="2">Putative endoribonuclease</fullName>
    </submittedName>
</protein>
<dbReference type="RefSeq" id="WP_014133393.1">
    <property type="nucleotide sequence ID" value="NC_016109.1"/>
</dbReference>
<dbReference type="AlphaFoldDB" id="E4N4E1"/>
<dbReference type="InterPro" id="IPR006175">
    <property type="entry name" value="YjgF/YER057c/UK114"/>
</dbReference>
<comment type="similarity">
    <text evidence="1">Belongs to the RutC family.</text>
</comment>
<gene>
    <name evidence="2" type="ordered locus">KSE_02220</name>
</gene>
<dbReference type="Pfam" id="PF01042">
    <property type="entry name" value="Ribonuc_L-PSP"/>
    <property type="match status" value="1"/>
</dbReference>
<dbReference type="GO" id="GO:0019239">
    <property type="term" value="F:deaminase activity"/>
    <property type="evidence" value="ECO:0007669"/>
    <property type="project" value="TreeGrafter"/>
</dbReference>
<organism evidence="2 3">
    <name type="scientific">Kitasatospora setae (strain ATCC 33774 / DSM 43861 / JCM 3304 / KCC A-0304 / NBRC 14216 / KM-6054)</name>
    <name type="common">Streptomyces setae</name>
    <dbReference type="NCBI Taxonomy" id="452652"/>
    <lineage>
        <taxon>Bacteria</taxon>
        <taxon>Bacillati</taxon>
        <taxon>Actinomycetota</taxon>
        <taxon>Actinomycetes</taxon>
        <taxon>Kitasatosporales</taxon>
        <taxon>Streptomycetaceae</taxon>
        <taxon>Kitasatospora</taxon>
    </lineage>
</organism>
<name>E4N4E1_KITSK</name>
<dbReference type="CDD" id="cd00448">
    <property type="entry name" value="YjgF_YER057c_UK114_family"/>
    <property type="match status" value="1"/>
</dbReference>
<dbReference type="STRING" id="452652.KSE_02220"/>
<dbReference type="Gene3D" id="3.30.1330.40">
    <property type="entry name" value="RutC-like"/>
    <property type="match status" value="1"/>
</dbReference>
<dbReference type="Proteomes" id="UP000007076">
    <property type="component" value="Chromosome"/>
</dbReference>